<dbReference type="Proteomes" id="UP000053144">
    <property type="component" value="Chromosome 9"/>
</dbReference>
<feature type="transmembrane region" description="Helical" evidence="1">
    <location>
        <begin position="80"/>
        <end position="103"/>
    </location>
</feature>
<evidence type="ECO:0000313" key="3">
    <source>
        <dbReference type="Proteomes" id="UP000053144"/>
    </source>
</evidence>
<keyword evidence="1" id="KW-0472">Membrane</keyword>
<keyword evidence="1" id="KW-0812">Transmembrane</keyword>
<protein>
    <submittedName>
        <fullName evidence="2">Uncharacterized protein</fullName>
    </submittedName>
</protein>
<evidence type="ECO:0000256" key="1">
    <source>
        <dbReference type="SAM" id="Phobius"/>
    </source>
</evidence>
<gene>
    <name evidence="2" type="ORF">LR48_Vigan09g042700</name>
</gene>
<sequence>MHHFSRPAFLFLHFSRSLPLHPLRRLPLHIGCIHLLRELLQRCSPQALPLPPSPPRVLHFVGAAFVAAAPLRFVQFLGDAFVPGVVATVVVALTVVAVVGVSCHESAFLQKERKSSKKQEVTVVIIYLWILEEHVNCTYKG</sequence>
<dbReference type="AlphaFoldDB" id="A0A0L9V9U1"/>
<dbReference type="Gramene" id="KOM51768">
    <property type="protein sequence ID" value="KOM51768"/>
    <property type="gene ID" value="LR48_Vigan09g042700"/>
</dbReference>
<evidence type="ECO:0000313" key="2">
    <source>
        <dbReference type="EMBL" id="KOM51768.1"/>
    </source>
</evidence>
<reference evidence="3" key="1">
    <citation type="journal article" date="2015" name="Proc. Natl. Acad. Sci. U.S.A.">
        <title>Genome sequencing of adzuki bean (Vigna angularis) provides insight into high starch and low fat accumulation and domestication.</title>
        <authorList>
            <person name="Yang K."/>
            <person name="Tian Z."/>
            <person name="Chen C."/>
            <person name="Luo L."/>
            <person name="Zhao B."/>
            <person name="Wang Z."/>
            <person name="Yu L."/>
            <person name="Li Y."/>
            <person name="Sun Y."/>
            <person name="Li W."/>
            <person name="Chen Y."/>
            <person name="Li Y."/>
            <person name="Zhang Y."/>
            <person name="Ai D."/>
            <person name="Zhao J."/>
            <person name="Shang C."/>
            <person name="Ma Y."/>
            <person name="Wu B."/>
            <person name="Wang M."/>
            <person name="Gao L."/>
            <person name="Sun D."/>
            <person name="Zhang P."/>
            <person name="Guo F."/>
            <person name="Wang W."/>
            <person name="Li Y."/>
            <person name="Wang J."/>
            <person name="Varshney R.K."/>
            <person name="Wang J."/>
            <person name="Ling H.Q."/>
            <person name="Wan P."/>
        </authorList>
    </citation>
    <scope>NUCLEOTIDE SEQUENCE</scope>
    <source>
        <strain evidence="3">cv. Jingnong 6</strain>
    </source>
</reference>
<proteinExistence type="predicted"/>
<organism evidence="2 3">
    <name type="scientific">Phaseolus angularis</name>
    <name type="common">Azuki bean</name>
    <name type="synonym">Vigna angularis</name>
    <dbReference type="NCBI Taxonomy" id="3914"/>
    <lineage>
        <taxon>Eukaryota</taxon>
        <taxon>Viridiplantae</taxon>
        <taxon>Streptophyta</taxon>
        <taxon>Embryophyta</taxon>
        <taxon>Tracheophyta</taxon>
        <taxon>Spermatophyta</taxon>
        <taxon>Magnoliopsida</taxon>
        <taxon>eudicotyledons</taxon>
        <taxon>Gunneridae</taxon>
        <taxon>Pentapetalae</taxon>
        <taxon>rosids</taxon>
        <taxon>fabids</taxon>
        <taxon>Fabales</taxon>
        <taxon>Fabaceae</taxon>
        <taxon>Papilionoideae</taxon>
        <taxon>50 kb inversion clade</taxon>
        <taxon>NPAAA clade</taxon>
        <taxon>indigoferoid/millettioid clade</taxon>
        <taxon>Phaseoleae</taxon>
        <taxon>Vigna</taxon>
    </lineage>
</organism>
<name>A0A0L9V9U1_PHAAN</name>
<keyword evidence="1" id="KW-1133">Transmembrane helix</keyword>
<accession>A0A0L9V9U1</accession>
<dbReference type="EMBL" id="CM003379">
    <property type="protein sequence ID" value="KOM51768.1"/>
    <property type="molecule type" value="Genomic_DNA"/>
</dbReference>